<feature type="region of interest" description="Disordered" evidence="1">
    <location>
        <begin position="1"/>
        <end position="33"/>
    </location>
</feature>
<sequence>MDAVEDTSDEHVEESQQQENTRRLQSERAPNKRKRYTMASQFVDEIKRINSAAEREFEVFSSMLKPKTEVSYSIKAVEVLQSEFSSILDMDEMIAAFEVVENENRAAMFLHMQGPVREAWLIRQVENLRST</sequence>
<organism evidence="2 3">
    <name type="scientific">Aphanomyces euteiches</name>
    <dbReference type="NCBI Taxonomy" id="100861"/>
    <lineage>
        <taxon>Eukaryota</taxon>
        <taxon>Sar</taxon>
        <taxon>Stramenopiles</taxon>
        <taxon>Oomycota</taxon>
        <taxon>Saprolegniomycetes</taxon>
        <taxon>Saprolegniales</taxon>
        <taxon>Verrucalvaceae</taxon>
        <taxon>Aphanomyces</taxon>
    </lineage>
</organism>
<evidence type="ECO:0000313" key="2">
    <source>
        <dbReference type="EMBL" id="KAF0738367.1"/>
    </source>
</evidence>
<gene>
    <name evidence="2" type="ORF">Ae201684_005803</name>
</gene>
<dbReference type="Proteomes" id="UP000481153">
    <property type="component" value="Unassembled WGS sequence"/>
</dbReference>
<reference evidence="2 3" key="1">
    <citation type="submission" date="2019-07" db="EMBL/GenBank/DDBJ databases">
        <title>Genomics analysis of Aphanomyces spp. identifies a new class of oomycete effector associated with host adaptation.</title>
        <authorList>
            <person name="Gaulin E."/>
        </authorList>
    </citation>
    <scope>NUCLEOTIDE SEQUENCE [LARGE SCALE GENOMIC DNA]</scope>
    <source>
        <strain evidence="2 3">ATCC 201684</strain>
    </source>
</reference>
<accession>A0A6G0XDR5</accession>
<comment type="caution">
    <text evidence="2">The sequence shown here is derived from an EMBL/GenBank/DDBJ whole genome shotgun (WGS) entry which is preliminary data.</text>
</comment>
<dbReference type="AlphaFoldDB" id="A0A6G0XDR5"/>
<name>A0A6G0XDR5_9STRA</name>
<dbReference type="EMBL" id="VJMJ01000076">
    <property type="protein sequence ID" value="KAF0738367.1"/>
    <property type="molecule type" value="Genomic_DNA"/>
</dbReference>
<protein>
    <submittedName>
        <fullName evidence="2">Uncharacterized protein</fullName>
    </submittedName>
</protein>
<feature type="compositionally biased region" description="Basic and acidic residues" evidence="1">
    <location>
        <begin position="9"/>
        <end position="30"/>
    </location>
</feature>
<proteinExistence type="predicted"/>
<keyword evidence="3" id="KW-1185">Reference proteome</keyword>
<evidence type="ECO:0000313" key="3">
    <source>
        <dbReference type="Proteomes" id="UP000481153"/>
    </source>
</evidence>
<dbReference type="VEuPathDB" id="FungiDB:AeMF1_016681"/>
<evidence type="ECO:0000256" key="1">
    <source>
        <dbReference type="SAM" id="MobiDB-lite"/>
    </source>
</evidence>